<comment type="caution">
    <text evidence="2">The sequence shown here is derived from an EMBL/GenBank/DDBJ whole genome shotgun (WGS) entry which is preliminary data.</text>
</comment>
<dbReference type="Proteomes" id="UP000031599">
    <property type="component" value="Unassembled WGS sequence"/>
</dbReference>
<dbReference type="EMBL" id="JMCC02000028">
    <property type="protein sequence ID" value="KIG17234.1"/>
    <property type="molecule type" value="Genomic_DNA"/>
</dbReference>
<reference evidence="2 3" key="1">
    <citation type="submission" date="2014-12" db="EMBL/GenBank/DDBJ databases">
        <title>Genome assembly of Enhygromyxa salina DSM 15201.</title>
        <authorList>
            <person name="Sharma G."/>
            <person name="Subramanian S."/>
        </authorList>
    </citation>
    <scope>NUCLEOTIDE SEQUENCE [LARGE SCALE GENOMIC DNA]</scope>
    <source>
        <strain evidence="2 3">DSM 15201</strain>
    </source>
</reference>
<accession>A0A0C1ZI70</accession>
<feature type="region of interest" description="Disordered" evidence="1">
    <location>
        <begin position="23"/>
        <end position="62"/>
    </location>
</feature>
<dbReference type="AlphaFoldDB" id="A0A0C1ZI70"/>
<evidence type="ECO:0000313" key="2">
    <source>
        <dbReference type="EMBL" id="KIG17234.1"/>
    </source>
</evidence>
<evidence type="ECO:0000313" key="3">
    <source>
        <dbReference type="Proteomes" id="UP000031599"/>
    </source>
</evidence>
<proteinExistence type="predicted"/>
<evidence type="ECO:0000256" key="1">
    <source>
        <dbReference type="SAM" id="MobiDB-lite"/>
    </source>
</evidence>
<gene>
    <name evidence="2" type="ORF">DB30_03547</name>
</gene>
<sequence>MIHELRSDHQPEHPASLIVHVDARSQPDSLSIRQQSREQTRTRPATSPRCRHAQVDPHPADPTPLNLDIWVQRTDRYAYTIDRRVLDEAPLGPVDADLARIGVVAKTLAKARDAAMSTASAGEPIELRNIHAGTPLWLLGLRTGDRLLAIWTSGEPELEHIELSIERRGRALALSYELI</sequence>
<organism evidence="2 3">
    <name type="scientific">Enhygromyxa salina</name>
    <dbReference type="NCBI Taxonomy" id="215803"/>
    <lineage>
        <taxon>Bacteria</taxon>
        <taxon>Pseudomonadati</taxon>
        <taxon>Myxococcota</taxon>
        <taxon>Polyangia</taxon>
        <taxon>Nannocystales</taxon>
        <taxon>Nannocystaceae</taxon>
        <taxon>Enhygromyxa</taxon>
    </lineage>
</organism>
<name>A0A0C1ZI70_9BACT</name>
<protein>
    <submittedName>
        <fullName evidence="2">Uncharacterized protein</fullName>
    </submittedName>
</protein>